<dbReference type="Proteomes" id="UP000694844">
    <property type="component" value="Chromosome 6"/>
</dbReference>
<name>A0A8B8A7J3_CRAVI</name>
<gene>
    <name evidence="4" type="primary">LOC111099581</name>
</gene>
<keyword evidence="2" id="KW-0472">Membrane</keyword>
<dbReference type="GeneID" id="111099581"/>
<keyword evidence="2" id="KW-0812">Transmembrane</keyword>
<evidence type="ECO:0000313" key="3">
    <source>
        <dbReference type="Proteomes" id="UP000694844"/>
    </source>
</evidence>
<sequence length="257" mass="28161">MACKPGYFGPFCNSSCPLGTFGNLCGGKCAPKCLNADCNNVFGCPDHNIENQKEIKTERYYSTINNTDFLITSTAHVISSKENEATIPNTSSAFNTVYMYLFIGIGSIVSLLLILTLIQLYIKCKSSKRKAKANCKHCKTNTLSINSKPAPCDDQREYHVAEEGCVNHPPYQSLKAVYAEIPENIEMHTKKISNHKNTMVTLPSYLPLKSENNASNCPTGDYSTEPNLAGSSLDSTPSSLYISPVFIPEGTSKEDTD</sequence>
<feature type="transmembrane region" description="Helical" evidence="2">
    <location>
        <begin position="97"/>
        <end position="122"/>
    </location>
</feature>
<evidence type="ECO:0000313" key="4">
    <source>
        <dbReference type="RefSeq" id="XP_022286608.1"/>
    </source>
</evidence>
<protein>
    <submittedName>
        <fullName evidence="4">Uncharacterized protein LOC111099581</fullName>
    </submittedName>
</protein>
<evidence type="ECO:0000256" key="2">
    <source>
        <dbReference type="SAM" id="Phobius"/>
    </source>
</evidence>
<feature type="region of interest" description="Disordered" evidence="1">
    <location>
        <begin position="216"/>
        <end position="235"/>
    </location>
</feature>
<accession>A0A8B8A7J3</accession>
<dbReference type="AlphaFoldDB" id="A0A8B8A7J3"/>
<proteinExistence type="predicted"/>
<dbReference type="RefSeq" id="XP_022286608.1">
    <property type="nucleotide sequence ID" value="XM_022430900.1"/>
</dbReference>
<evidence type="ECO:0000256" key="1">
    <source>
        <dbReference type="SAM" id="MobiDB-lite"/>
    </source>
</evidence>
<keyword evidence="2" id="KW-1133">Transmembrane helix</keyword>
<dbReference type="KEGG" id="cvn:111099581"/>
<organism evidence="3 4">
    <name type="scientific">Crassostrea virginica</name>
    <name type="common">Eastern oyster</name>
    <dbReference type="NCBI Taxonomy" id="6565"/>
    <lineage>
        <taxon>Eukaryota</taxon>
        <taxon>Metazoa</taxon>
        <taxon>Spiralia</taxon>
        <taxon>Lophotrochozoa</taxon>
        <taxon>Mollusca</taxon>
        <taxon>Bivalvia</taxon>
        <taxon>Autobranchia</taxon>
        <taxon>Pteriomorphia</taxon>
        <taxon>Ostreida</taxon>
        <taxon>Ostreoidea</taxon>
        <taxon>Ostreidae</taxon>
        <taxon>Crassostrea</taxon>
    </lineage>
</organism>
<keyword evidence="3" id="KW-1185">Reference proteome</keyword>
<reference evidence="4" key="1">
    <citation type="submission" date="2025-08" db="UniProtKB">
        <authorList>
            <consortium name="RefSeq"/>
        </authorList>
    </citation>
    <scope>IDENTIFICATION</scope>
    <source>
        <tissue evidence="4">Whole sample</tissue>
    </source>
</reference>